<dbReference type="InterPro" id="IPR036390">
    <property type="entry name" value="WH_DNA-bd_sf"/>
</dbReference>
<keyword evidence="2" id="KW-0805">Transcription regulation</keyword>
<protein>
    <submittedName>
        <fullName evidence="6">Transcriptional regulator</fullName>
    </submittedName>
</protein>
<dbReference type="GO" id="GO:0003700">
    <property type="term" value="F:DNA-binding transcription factor activity"/>
    <property type="evidence" value="ECO:0007669"/>
    <property type="project" value="InterPro"/>
</dbReference>
<proteinExistence type="inferred from homology"/>
<dbReference type="FunFam" id="1.10.10.10:FF:000001">
    <property type="entry name" value="LysR family transcriptional regulator"/>
    <property type="match status" value="1"/>
</dbReference>
<keyword evidence="3" id="KW-0238">DNA-binding</keyword>
<evidence type="ECO:0000256" key="1">
    <source>
        <dbReference type="ARBA" id="ARBA00009437"/>
    </source>
</evidence>
<dbReference type="Gene3D" id="1.10.10.10">
    <property type="entry name" value="Winged helix-like DNA-binding domain superfamily/Winged helix DNA-binding domain"/>
    <property type="match status" value="1"/>
</dbReference>
<dbReference type="InterPro" id="IPR036388">
    <property type="entry name" value="WH-like_DNA-bd_sf"/>
</dbReference>
<evidence type="ECO:0000256" key="2">
    <source>
        <dbReference type="ARBA" id="ARBA00023015"/>
    </source>
</evidence>
<dbReference type="PANTHER" id="PTHR30537">
    <property type="entry name" value="HTH-TYPE TRANSCRIPTIONAL REGULATOR"/>
    <property type="match status" value="1"/>
</dbReference>
<dbReference type="Pfam" id="PF00126">
    <property type="entry name" value="HTH_1"/>
    <property type="match status" value="1"/>
</dbReference>
<evidence type="ECO:0000313" key="6">
    <source>
        <dbReference type="EMBL" id="HBP30730.1"/>
    </source>
</evidence>
<dbReference type="PANTHER" id="PTHR30537:SF5">
    <property type="entry name" value="HTH-TYPE TRANSCRIPTIONAL ACTIVATOR TTDR-RELATED"/>
    <property type="match status" value="1"/>
</dbReference>
<evidence type="ECO:0000313" key="7">
    <source>
        <dbReference type="Proteomes" id="UP000264036"/>
    </source>
</evidence>
<evidence type="ECO:0000256" key="4">
    <source>
        <dbReference type="ARBA" id="ARBA00023163"/>
    </source>
</evidence>
<feature type="domain" description="HTH lysR-type" evidence="5">
    <location>
        <begin position="1"/>
        <end position="59"/>
    </location>
</feature>
<dbReference type="SUPFAM" id="SSF53850">
    <property type="entry name" value="Periplasmic binding protein-like II"/>
    <property type="match status" value="1"/>
</dbReference>
<dbReference type="GO" id="GO:0006351">
    <property type="term" value="P:DNA-templated transcription"/>
    <property type="evidence" value="ECO:0007669"/>
    <property type="project" value="TreeGrafter"/>
</dbReference>
<dbReference type="Gene3D" id="3.40.190.290">
    <property type="match status" value="1"/>
</dbReference>
<dbReference type="PROSITE" id="PS50931">
    <property type="entry name" value="HTH_LYSR"/>
    <property type="match status" value="1"/>
</dbReference>
<reference evidence="6 7" key="1">
    <citation type="journal article" date="2018" name="Nat. Biotechnol.">
        <title>A standardized bacterial taxonomy based on genome phylogeny substantially revises the tree of life.</title>
        <authorList>
            <person name="Parks D.H."/>
            <person name="Chuvochina M."/>
            <person name="Waite D.W."/>
            <person name="Rinke C."/>
            <person name="Skarshewski A."/>
            <person name="Chaumeil P.A."/>
            <person name="Hugenholtz P."/>
        </authorList>
    </citation>
    <scope>NUCLEOTIDE SEQUENCE [LARGE SCALE GENOMIC DNA]</scope>
    <source>
        <strain evidence="6">UBA10707</strain>
    </source>
</reference>
<keyword evidence="4" id="KW-0804">Transcription</keyword>
<name>A0A356LI98_9BURK</name>
<sequence length="319" mass="36126">MNKLRAMEIFLSISQTHNFSKTARRFDISATAVSRLITELEEELKVKLLLRSTRQLLLTESGQEYAHQLHGILRSIADAEANITAISAAPRGMLRIHSRMMFGVGLLPELIAGFRKRHPEIHIDLTVTEAAVDLRNEQFDIEFRISPPVEAGIKRRMLFQSERHLVATPAYLATQPELLEPNDILAHDCLVYQLPGEQYTWSFRRQETITEIAFVPRHISNNAISLLKLARLGEGLVLAEDYTVHDYIRQGTLVRVLTDYRITNNRGFEDGMYATILDTAIIPAKIKLFLDFVADHVAGAQLRFEAYSKADVLDAQTSS</sequence>
<dbReference type="InterPro" id="IPR000847">
    <property type="entry name" value="LysR_HTH_N"/>
</dbReference>
<gene>
    <name evidence="6" type="ORF">DD666_15080</name>
</gene>
<dbReference type="InterPro" id="IPR058163">
    <property type="entry name" value="LysR-type_TF_proteobact-type"/>
</dbReference>
<dbReference type="SUPFAM" id="SSF46785">
    <property type="entry name" value="Winged helix' DNA-binding domain"/>
    <property type="match status" value="1"/>
</dbReference>
<dbReference type="AlphaFoldDB" id="A0A356LI98"/>
<organism evidence="6 7">
    <name type="scientific">Advenella kashmirensis</name>
    <dbReference type="NCBI Taxonomy" id="310575"/>
    <lineage>
        <taxon>Bacteria</taxon>
        <taxon>Pseudomonadati</taxon>
        <taxon>Pseudomonadota</taxon>
        <taxon>Betaproteobacteria</taxon>
        <taxon>Burkholderiales</taxon>
        <taxon>Alcaligenaceae</taxon>
    </lineage>
</organism>
<dbReference type="CDD" id="cd08422">
    <property type="entry name" value="PBP2_CrgA_like"/>
    <property type="match status" value="1"/>
</dbReference>
<dbReference type="Pfam" id="PF03466">
    <property type="entry name" value="LysR_substrate"/>
    <property type="match status" value="1"/>
</dbReference>
<dbReference type="InterPro" id="IPR005119">
    <property type="entry name" value="LysR_subst-bd"/>
</dbReference>
<evidence type="ECO:0000256" key="3">
    <source>
        <dbReference type="ARBA" id="ARBA00023125"/>
    </source>
</evidence>
<accession>A0A356LI98</accession>
<comment type="similarity">
    <text evidence="1">Belongs to the LysR transcriptional regulatory family.</text>
</comment>
<dbReference type="GO" id="GO:0043565">
    <property type="term" value="F:sequence-specific DNA binding"/>
    <property type="evidence" value="ECO:0007669"/>
    <property type="project" value="TreeGrafter"/>
</dbReference>
<comment type="caution">
    <text evidence="6">The sequence shown here is derived from an EMBL/GenBank/DDBJ whole genome shotgun (WGS) entry which is preliminary data.</text>
</comment>
<evidence type="ECO:0000259" key="5">
    <source>
        <dbReference type="PROSITE" id="PS50931"/>
    </source>
</evidence>
<dbReference type="EMBL" id="DOEK01000030">
    <property type="protein sequence ID" value="HBP30730.1"/>
    <property type="molecule type" value="Genomic_DNA"/>
</dbReference>
<dbReference type="Proteomes" id="UP000264036">
    <property type="component" value="Unassembled WGS sequence"/>
</dbReference>